<evidence type="ECO:0000313" key="3">
    <source>
        <dbReference type="EMBL" id="MCY9574251.1"/>
    </source>
</evidence>
<dbReference type="Pfam" id="PF05651">
    <property type="entry name" value="Diacid_rec"/>
    <property type="match status" value="1"/>
</dbReference>
<accession>A0ABT4EWR7</accession>
<name>A0ABT4EWR7_9BACI</name>
<proteinExistence type="predicted"/>
<feature type="domain" description="Putative sugar diacid recognition" evidence="2">
    <location>
        <begin position="1"/>
        <end position="44"/>
    </location>
</feature>
<feature type="region of interest" description="Disordered" evidence="1">
    <location>
        <begin position="26"/>
        <end position="51"/>
    </location>
</feature>
<dbReference type="RefSeq" id="WP_242059675.1">
    <property type="nucleotide sequence ID" value="NZ_JAMDMH010000003.1"/>
</dbReference>
<reference evidence="3 4" key="1">
    <citation type="submission" date="2022-05" db="EMBL/GenBank/DDBJ databases">
        <title>Genome Sequencing of Bee-Associated Microbes.</title>
        <authorList>
            <person name="Dunlap C."/>
        </authorList>
    </citation>
    <scope>NUCLEOTIDE SEQUENCE [LARGE SCALE GENOMIC DNA]</scope>
    <source>
        <strain evidence="3 4">CBP-1093</strain>
    </source>
</reference>
<organism evidence="3 4">
    <name type="scientific">Bacillus xiamenensis</name>
    <dbReference type="NCBI Taxonomy" id="1178537"/>
    <lineage>
        <taxon>Bacteria</taxon>
        <taxon>Bacillati</taxon>
        <taxon>Bacillota</taxon>
        <taxon>Bacilli</taxon>
        <taxon>Bacillales</taxon>
        <taxon>Bacillaceae</taxon>
        <taxon>Bacillus</taxon>
    </lineage>
</organism>
<evidence type="ECO:0000313" key="4">
    <source>
        <dbReference type="Proteomes" id="UP001527057"/>
    </source>
</evidence>
<keyword evidence="4" id="KW-1185">Reference proteome</keyword>
<evidence type="ECO:0000259" key="2">
    <source>
        <dbReference type="Pfam" id="PF05651"/>
    </source>
</evidence>
<feature type="compositionally biased region" description="Basic and acidic residues" evidence="1">
    <location>
        <begin position="33"/>
        <end position="51"/>
    </location>
</feature>
<dbReference type="Proteomes" id="UP001527057">
    <property type="component" value="Unassembled WGS sequence"/>
</dbReference>
<sequence length="51" mass="5816">MTNELAQVMVERTRHILHQNINVMNSDGVKIGSGERKRIGQKHDEKRGVFG</sequence>
<dbReference type="EMBL" id="JAMDMH010000003">
    <property type="protein sequence ID" value="MCY9574251.1"/>
    <property type="molecule type" value="Genomic_DNA"/>
</dbReference>
<evidence type="ECO:0000256" key="1">
    <source>
        <dbReference type="SAM" id="MobiDB-lite"/>
    </source>
</evidence>
<protein>
    <recommendedName>
        <fullName evidence="2">Putative sugar diacid recognition domain-containing protein</fullName>
    </recommendedName>
</protein>
<dbReference type="InterPro" id="IPR008599">
    <property type="entry name" value="Diacid_rec"/>
</dbReference>
<gene>
    <name evidence="3" type="ORF">M5W27_00195</name>
</gene>
<comment type="caution">
    <text evidence="3">The sequence shown here is derived from an EMBL/GenBank/DDBJ whole genome shotgun (WGS) entry which is preliminary data.</text>
</comment>